<dbReference type="Pfam" id="PF06441">
    <property type="entry name" value="EHN"/>
    <property type="match status" value="1"/>
</dbReference>
<comment type="caution">
    <text evidence="5">The sequence shown here is derived from an EMBL/GenBank/DDBJ whole genome shotgun (WGS) entry which is preliminary data.</text>
</comment>
<evidence type="ECO:0000256" key="2">
    <source>
        <dbReference type="ARBA" id="ARBA00022797"/>
    </source>
</evidence>
<keyword evidence="3" id="KW-0378">Hydrolase</keyword>
<protein>
    <recommendedName>
        <fullName evidence="4">Epoxide hydrolase N-terminal domain-containing protein</fullName>
    </recommendedName>
</protein>
<dbReference type="PANTHER" id="PTHR21661:SF35">
    <property type="entry name" value="EPOXIDE HYDROLASE"/>
    <property type="match status" value="1"/>
</dbReference>
<dbReference type="GO" id="GO:0004301">
    <property type="term" value="F:epoxide hydrolase activity"/>
    <property type="evidence" value="ECO:0007669"/>
    <property type="project" value="TreeGrafter"/>
</dbReference>
<dbReference type="PRINTS" id="PR00412">
    <property type="entry name" value="EPOXHYDRLASE"/>
</dbReference>
<proteinExistence type="inferred from homology"/>
<name>A0A7X0TVH0_9ACTN</name>
<organism evidence="5 6">
    <name type="scientific">Nonomuraea rubra</name>
    <dbReference type="NCBI Taxonomy" id="46180"/>
    <lineage>
        <taxon>Bacteria</taxon>
        <taxon>Bacillati</taxon>
        <taxon>Actinomycetota</taxon>
        <taxon>Actinomycetes</taxon>
        <taxon>Streptosporangiales</taxon>
        <taxon>Streptosporangiaceae</taxon>
        <taxon>Nonomuraea</taxon>
    </lineage>
</organism>
<evidence type="ECO:0000259" key="4">
    <source>
        <dbReference type="Pfam" id="PF06441"/>
    </source>
</evidence>
<evidence type="ECO:0000256" key="3">
    <source>
        <dbReference type="ARBA" id="ARBA00022801"/>
    </source>
</evidence>
<accession>A0A7X0TVH0</accession>
<dbReference type="SUPFAM" id="SSF53474">
    <property type="entry name" value="alpha/beta-Hydrolases"/>
    <property type="match status" value="1"/>
</dbReference>
<dbReference type="InterPro" id="IPR000639">
    <property type="entry name" value="Epox_hydrolase-like"/>
</dbReference>
<keyword evidence="2" id="KW-0058">Aromatic hydrocarbons catabolism</keyword>
<dbReference type="GO" id="GO:0097176">
    <property type="term" value="P:epoxide metabolic process"/>
    <property type="evidence" value="ECO:0007669"/>
    <property type="project" value="TreeGrafter"/>
</dbReference>
<keyword evidence="6" id="KW-1185">Reference proteome</keyword>
<evidence type="ECO:0000313" key="5">
    <source>
        <dbReference type="EMBL" id="MBB6545462.1"/>
    </source>
</evidence>
<dbReference type="InterPro" id="IPR029058">
    <property type="entry name" value="AB_hydrolase_fold"/>
</dbReference>
<sequence>MSAFTFTAAAALDLPPATEQVTPFEVHVPQGAIDDLKLRLRLIRWPDRELVDDWTQEVPLHAAQELVDYWLHEYDWRTFETRLNGYSQFRTKIDGVGVYFIHARSKHENAMPILLTHGWPGSVIEFLNVIDRLTDPERFGGKAEDAFHLVIPAIPGYGFSDKPRETGWNPARLAAAWTVLMKRLGYERWVAQGGDWGSAITTTLAAQAPEGLLAAHVNLPMVVPGHRHGGQADAELHQGRGR</sequence>
<comment type="similarity">
    <text evidence="1">Belongs to the peptidase S33 family.</text>
</comment>
<dbReference type="PANTHER" id="PTHR21661">
    <property type="entry name" value="EPOXIDE HYDROLASE 1-RELATED"/>
    <property type="match status" value="1"/>
</dbReference>
<dbReference type="EMBL" id="JACHMI010000001">
    <property type="protein sequence ID" value="MBB6545462.1"/>
    <property type="molecule type" value="Genomic_DNA"/>
</dbReference>
<evidence type="ECO:0000256" key="1">
    <source>
        <dbReference type="ARBA" id="ARBA00010088"/>
    </source>
</evidence>
<reference evidence="5 6" key="1">
    <citation type="submission" date="2020-08" db="EMBL/GenBank/DDBJ databases">
        <title>Sequencing the genomes of 1000 actinobacteria strains.</title>
        <authorList>
            <person name="Klenk H.-P."/>
        </authorList>
    </citation>
    <scope>NUCLEOTIDE SEQUENCE [LARGE SCALE GENOMIC DNA]</scope>
    <source>
        <strain evidence="5 6">DSM 43768</strain>
    </source>
</reference>
<feature type="domain" description="Epoxide hydrolase N-terminal" evidence="4">
    <location>
        <begin position="21"/>
        <end position="126"/>
    </location>
</feature>
<dbReference type="Proteomes" id="UP000565579">
    <property type="component" value="Unassembled WGS sequence"/>
</dbReference>
<dbReference type="InterPro" id="IPR010497">
    <property type="entry name" value="Epoxide_hydro_N"/>
</dbReference>
<dbReference type="AlphaFoldDB" id="A0A7X0TVH0"/>
<gene>
    <name evidence="5" type="ORF">HD593_000257</name>
</gene>
<dbReference type="RefSeq" id="WP_221524563.1">
    <property type="nucleotide sequence ID" value="NZ_BAAAXY010000015.1"/>
</dbReference>
<evidence type="ECO:0000313" key="6">
    <source>
        <dbReference type="Proteomes" id="UP000565579"/>
    </source>
</evidence>
<dbReference type="Gene3D" id="3.40.50.1820">
    <property type="entry name" value="alpha/beta hydrolase"/>
    <property type="match status" value="1"/>
</dbReference>